<organism evidence="2 3">
    <name type="scientific">Lymnaea stagnalis</name>
    <name type="common">Great pond snail</name>
    <name type="synonym">Helix stagnalis</name>
    <dbReference type="NCBI Taxonomy" id="6523"/>
    <lineage>
        <taxon>Eukaryota</taxon>
        <taxon>Metazoa</taxon>
        <taxon>Spiralia</taxon>
        <taxon>Lophotrochozoa</taxon>
        <taxon>Mollusca</taxon>
        <taxon>Gastropoda</taxon>
        <taxon>Heterobranchia</taxon>
        <taxon>Euthyneura</taxon>
        <taxon>Panpulmonata</taxon>
        <taxon>Hygrophila</taxon>
        <taxon>Lymnaeoidea</taxon>
        <taxon>Lymnaeidae</taxon>
        <taxon>Lymnaea</taxon>
    </lineage>
</organism>
<dbReference type="EMBL" id="CAXITT010000029">
    <property type="protein sequence ID" value="CAL1528232.1"/>
    <property type="molecule type" value="Genomic_DNA"/>
</dbReference>
<feature type="compositionally biased region" description="Basic and acidic residues" evidence="1">
    <location>
        <begin position="70"/>
        <end position="84"/>
    </location>
</feature>
<feature type="region of interest" description="Disordered" evidence="1">
    <location>
        <begin position="1"/>
        <end position="50"/>
    </location>
</feature>
<name>A0AAV2H3I9_LYMST</name>
<gene>
    <name evidence="2" type="ORF">GSLYS_00002402001</name>
</gene>
<feature type="region of interest" description="Disordered" evidence="1">
    <location>
        <begin position="201"/>
        <end position="234"/>
    </location>
</feature>
<sequence length="866" mass="97817">MDKDIENSFSDDEQEAITKDEAKEDMDRDGISSLKRKRQDSSHADLNSDENEIARKIRKVSSEDISAASEENKNRLAKEQEEKSTISASIQDILTSEPQDNSTVKEGGEQMVTSECEDNSKIPDRGQEILTSEHEDNASVSERGQGILTFENGEKFNAQEMGKEILTSVLEDISTAKESNQTCLTLENEDNVTVPECDQEMLTSKHENESNEPESCKNNLKSQSENKSNAPESSEAYLVTVHEDNSTASEIGQEVLKSEYEDKSKVLENGQEHLISVREDDAPIKDIIQEISLSEHDGNETVSENVEEISSSEYENKSSVTECGQEMLKSEETDSESEQDCENIPAVSISERDVLQRFVEEVERAWKVVNTLTGFKLGIVPPVCLCQGKKVGHWINLNMEVIPFVYVRSTDDCVHEINENPLCTDDMNTKTCTAALLITEYVKSVTGQLELEADDNLRHVKEKMNELNTFLESFTTDINSMVLSSNAPDLLLAMSKIKDLALIVDQLSLTETVVWNKSKNSMLTVTESHLLCSILGLDPKFVQKLLEINDNRVLHKSPFYIVENLIEEEMKEMVMDSWNISEDNITLDLLMTCFSKGRSQEIVKRMKSQNDTTHSPIYLVQDYLEHFFSTHPLLEMMTFLDRYADKPRDEWFDAEAYLRAACSNNTVRIHFQMIKLGSFYRDRLVTSESVNNKFEKDRHKLLFHGAKQANALDGFLRKGIMLNLGGRYHDFSHGNGFYLSNGYGAAAKWALKRKERPSAVIVYRVPDSLLVFGYTAGLDLSVNRDLWSRVVKHHRTGCPNEDMADTSQRSFIKGAVCRNGRSILSGKSTTPIPLEDDGAEIQQYCIRSEQFAAEFSSLVVAVVIFY</sequence>
<proteinExistence type="predicted"/>
<comment type="caution">
    <text evidence="2">The sequence shown here is derived from an EMBL/GenBank/DDBJ whole genome shotgun (WGS) entry which is preliminary data.</text>
</comment>
<dbReference type="Proteomes" id="UP001497497">
    <property type="component" value="Unassembled WGS sequence"/>
</dbReference>
<feature type="compositionally biased region" description="Basic and acidic residues" evidence="1">
    <location>
        <begin position="118"/>
        <end position="137"/>
    </location>
</feature>
<keyword evidence="3" id="KW-1185">Reference proteome</keyword>
<feature type="compositionally biased region" description="Basic and acidic residues" evidence="1">
    <location>
        <begin position="16"/>
        <end position="30"/>
    </location>
</feature>
<dbReference type="AlphaFoldDB" id="A0AAV2H3I9"/>
<feature type="compositionally biased region" description="Polar residues" evidence="1">
    <location>
        <begin position="85"/>
        <end position="104"/>
    </location>
</feature>
<reference evidence="2 3" key="1">
    <citation type="submission" date="2024-04" db="EMBL/GenBank/DDBJ databases">
        <authorList>
            <consortium name="Genoscope - CEA"/>
            <person name="William W."/>
        </authorList>
    </citation>
    <scope>NUCLEOTIDE SEQUENCE [LARGE SCALE GENOMIC DNA]</scope>
</reference>
<feature type="compositionally biased region" description="Polar residues" evidence="1">
    <location>
        <begin position="216"/>
        <end position="232"/>
    </location>
</feature>
<protein>
    <recommendedName>
        <fullName evidence="4">PARP</fullName>
    </recommendedName>
</protein>
<feature type="region of interest" description="Disordered" evidence="1">
    <location>
        <begin position="62"/>
        <end position="144"/>
    </location>
</feature>
<evidence type="ECO:0000256" key="1">
    <source>
        <dbReference type="SAM" id="MobiDB-lite"/>
    </source>
</evidence>
<accession>A0AAV2H3I9</accession>
<evidence type="ECO:0008006" key="4">
    <source>
        <dbReference type="Google" id="ProtNLM"/>
    </source>
</evidence>
<evidence type="ECO:0000313" key="3">
    <source>
        <dbReference type="Proteomes" id="UP001497497"/>
    </source>
</evidence>
<evidence type="ECO:0000313" key="2">
    <source>
        <dbReference type="EMBL" id="CAL1528232.1"/>
    </source>
</evidence>